<name>A0A7S2XR39_9STRA</name>
<evidence type="ECO:0000256" key="1">
    <source>
        <dbReference type="SAM" id="MobiDB-lite"/>
    </source>
</evidence>
<dbReference type="EMBL" id="HBHQ01013725">
    <property type="protein sequence ID" value="CAD9817311.1"/>
    <property type="molecule type" value="Transcribed_RNA"/>
</dbReference>
<accession>A0A7S2XR39</accession>
<feature type="region of interest" description="Disordered" evidence="1">
    <location>
        <begin position="264"/>
        <end position="298"/>
    </location>
</feature>
<reference evidence="2" key="1">
    <citation type="submission" date="2021-01" db="EMBL/GenBank/DDBJ databases">
        <authorList>
            <person name="Corre E."/>
            <person name="Pelletier E."/>
            <person name="Niang G."/>
            <person name="Scheremetjew M."/>
            <person name="Finn R."/>
            <person name="Kale V."/>
            <person name="Holt S."/>
            <person name="Cochrane G."/>
            <person name="Meng A."/>
            <person name="Brown T."/>
            <person name="Cohen L."/>
        </authorList>
    </citation>
    <scope>NUCLEOTIDE SEQUENCE</scope>
    <source>
        <strain evidence="2">CCMP2084</strain>
    </source>
</reference>
<dbReference type="AlphaFoldDB" id="A0A7S2XR39"/>
<sequence>MTSPPLPYQIMSSFVSRLAISRGRKEQSSKQALLLPCFFSGTASTCTVPSLSLQESTMDTMESPSTTSDSFEDIASSRLGNPLCLTKQSVASAPGTLLRNVSISFKTMLNSQLSIQRVTSMLDKTTSKKKTKTRFPEAIDELTSAAIEFNPVSQGNDVVVIEENSRLIIPVVFNCSFGIKILGSFDVIHSIQTPGVFISTFTSPNNRLNTVSLELDTKSLVIGMKKKCEEIVQTTLALGFALNADVPSTPPCVKVRGSQPKTVPQFWTVEDERSDKEYMPPPPPRPTSHRQSQHPTSE</sequence>
<proteinExistence type="predicted"/>
<evidence type="ECO:0000313" key="2">
    <source>
        <dbReference type="EMBL" id="CAD9817311.1"/>
    </source>
</evidence>
<protein>
    <submittedName>
        <fullName evidence="2">Uncharacterized protein</fullName>
    </submittedName>
</protein>
<organism evidence="2">
    <name type="scientific">Attheya septentrionalis</name>
    <dbReference type="NCBI Taxonomy" id="420275"/>
    <lineage>
        <taxon>Eukaryota</taxon>
        <taxon>Sar</taxon>
        <taxon>Stramenopiles</taxon>
        <taxon>Ochrophyta</taxon>
        <taxon>Bacillariophyta</taxon>
        <taxon>Coscinodiscophyceae</taxon>
        <taxon>Chaetocerotophycidae</taxon>
        <taxon>Chaetocerotales</taxon>
        <taxon>Attheyaceae</taxon>
        <taxon>Attheya</taxon>
    </lineage>
</organism>
<gene>
    <name evidence="2" type="ORF">ASEP1449_LOCUS9143</name>
</gene>